<proteinExistence type="predicted"/>
<dbReference type="KEGG" id="hazt:108682363"/>
<dbReference type="AlphaFoldDB" id="A0A8B7PLX8"/>
<reference evidence="2" key="1">
    <citation type="submission" date="2025-08" db="UniProtKB">
        <authorList>
            <consortium name="RefSeq"/>
        </authorList>
    </citation>
    <scope>IDENTIFICATION</scope>
    <source>
        <tissue evidence="2">Whole organism</tissue>
    </source>
</reference>
<dbReference type="Proteomes" id="UP000694843">
    <property type="component" value="Unplaced"/>
</dbReference>
<protein>
    <submittedName>
        <fullName evidence="2">Uncharacterized protein LOC108682363 isoform X1</fullName>
    </submittedName>
</protein>
<dbReference type="OrthoDB" id="10641588at2759"/>
<accession>A0A8B7PLX8</accession>
<evidence type="ECO:0000313" key="2">
    <source>
        <dbReference type="RefSeq" id="XP_018026995.1"/>
    </source>
</evidence>
<keyword evidence="1" id="KW-1185">Reference proteome</keyword>
<dbReference type="RefSeq" id="XP_018026995.1">
    <property type="nucleotide sequence ID" value="XM_018171506.2"/>
</dbReference>
<name>A0A8B7PLX8_HYAAZ</name>
<dbReference type="GeneID" id="108682363"/>
<sequence length="343" mass="38223">MMPSLSDVSVISTASVLSRTRSSARNHLSSRIQARDDILSRLRGFQHNVHNPKEFIYLSAHVLAAEFGDLILKHLNCYRARLAPLAPEGAIEGLLSPDVDGCFDPIQVFLKRASITQMEAFLAARLKWSAKFLTVLCSSSTSQQNQLYLPRVLRVKGMIKSPNEDYKNELERVRGRARRVLRSLSGNLFNFYLCLPKGNKLWNELIEYDGFLSTLSLLGQFGERTETSGNEELCWQNFSSEDISELESVCSSQAASSRTSVLAVTLLKRAASCAESARHRLYSHAVHCLVAAGGGTQFACHLDVDQLLRLPSPPLTEQCPDNAGVQLKDGTRFEFEKCPRTEK</sequence>
<evidence type="ECO:0000313" key="1">
    <source>
        <dbReference type="Proteomes" id="UP000694843"/>
    </source>
</evidence>
<gene>
    <name evidence="2" type="primary">LOC108682363</name>
</gene>
<organism evidence="1 2">
    <name type="scientific">Hyalella azteca</name>
    <name type="common">Amphipod</name>
    <dbReference type="NCBI Taxonomy" id="294128"/>
    <lineage>
        <taxon>Eukaryota</taxon>
        <taxon>Metazoa</taxon>
        <taxon>Ecdysozoa</taxon>
        <taxon>Arthropoda</taxon>
        <taxon>Crustacea</taxon>
        <taxon>Multicrustacea</taxon>
        <taxon>Malacostraca</taxon>
        <taxon>Eumalacostraca</taxon>
        <taxon>Peracarida</taxon>
        <taxon>Amphipoda</taxon>
        <taxon>Senticaudata</taxon>
        <taxon>Talitrida</taxon>
        <taxon>Talitroidea</taxon>
        <taxon>Hyalellidae</taxon>
        <taxon>Hyalella</taxon>
    </lineage>
</organism>